<dbReference type="PROSITE" id="PS00211">
    <property type="entry name" value="ABC_TRANSPORTER_1"/>
    <property type="match status" value="1"/>
</dbReference>
<dbReference type="InterPro" id="IPR003593">
    <property type="entry name" value="AAA+_ATPase"/>
</dbReference>
<dbReference type="CDD" id="cd03219">
    <property type="entry name" value="ABC_Mj1267_LivG_branched"/>
    <property type="match status" value="1"/>
</dbReference>
<reference evidence="5 6" key="1">
    <citation type="submission" date="2016-10" db="EMBL/GenBank/DDBJ databases">
        <authorList>
            <person name="de Groot N.N."/>
        </authorList>
    </citation>
    <scope>NUCLEOTIDE SEQUENCE [LARGE SCALE GENOMIC DNA]</scope>
    <source>
        <strain evidence="5 6">DSM 21650</strain>
    </source>
</reference>
<dbReference type="InterPro" id="IPR051120">
    <property type="entry name" value="ABC_AA/LPS_Transport"/>
</dbReference>
<dbReference type="InterPro" id="IPR027417">
    <property type="entry name" value="P-loop_NTPase"/>
</dbReference>
<dbReference type="GO" id="GO:1903805">
    <property type="term" value="P:L-valine import across plasma membrane"/>
    <property type="evidence" value="ECO:0007669"/>
    <property type="project" value="TreeGrafter"/>
</dbReference>
<dbReference type="Pfam" id="PF12399">
    <property type="entry name" value="BCA_ABC_TP_C"/>
    <property type="match status" value="1"/>
</dbReference>
<dbReference type="InterPro" id="IPR003439">
    <property type="entry name" value="ABC_transporter-like_ATP-bd"/>
</dbReference>
<dbReference type="SMART" id="SM00382">
    <property type="entry name" value="AAA"/>
    <property type="match status" value="1"/>
</dbReference>
<gene>
    <name evidence="5" type="ORF">SAMN05660462_02307</name>
</gene>
<dbReference type="InterPro" id="IPR032823">
    <property type="entry name" value="BCA_ABC_TP_C"/>
</dbReference>
<proteinExistence type="predicted"/>
<keyword evidence="3 5" id="KW-0067">ATP-binding</keyword>
<dbReference type="AlphaFoldDB" id="A0A1H3RCL3"/>
<dbReference type="OrthoDB" id="9805514at2"/>
<dbReference type="GO" id="GO:0015192">
    <property type="term" value="F:L-phenylalanine transmembrane transporter activity"/>
    <property type="evidence" value="ECO:0007669"/>
    <property type="project" value="TreeGrafter"/>
</dbReference>
<dbReference type="InterPro" id="IPR017871">
    <property type="entry name" value="ABC_transporter-like_CS"/>
</dbReference>
<accession>A0A1H3RCL3</accession>
<dbReference type="GO" id="GO:0016887">
    <property type="term" value="F:ATP hydrolysis activity"/>
    <property type="evidence" value="ECO:0007669"/>
    <property type="project" value="InterPro"/>
</dbReference>
<dbReference type="PANTHER" id="PTHR45772">
    <property type="entry name" value="CONSERVED COMPONENT OF ABC TRANSPORTER FOR NATURAL AMINO ACIDS-RELATED"/>
    <property type="match status" value="1"/>
</dbReference>
<dbReference type="Proteomes" id="UP000198625">
    <property type="component" value="Unassembled WGS sequence"/>
</dbReference>
<protein>
    <submittedName>
        <fullName evidence="5">Branched-chain amino acid transport system ATP-binding protein</fullName>
    </submittedName>
</protein>
<dbReference type="EMBL" id="FNQE01000026">
    <property type="protein sequence ID" value="SDZ22968.1"/>
    <property type="molecule type" value="Genomic_DNA"/>
</dbReference>
<evidence type="ECO:0000313" key="5">
    <source>
        <dbReference type="EMBL" id="SDZ22968.1"/>
    </source>
</evidence>
<evidence type="ECO:0000256" key="2">
    <source>
        <dbReference type="ARBA" id="ARBA00022741"/>
    </source>
</evidence>
<name>A0A1H3RCL3_9FIRM</name>
<dbReference type="Pfam" id="PF00005">
    <property type="entry name" value="ABC_tran"/>
    <property type="match status" value="1"/>
</dbReference>
<dbReference type="Gene3D" id="3.40.50.300">
    <property type="entry name" value="P-loop containing nucleotide triphosphate hydrolases"/>
    <property type="match status" value="1"/>
</dbReference>
<organism evidence="5 6">
    <name type="scientific">Proteiniborus ethanoligenes</name>
    <dbReference type="NCBI Taxonomy" id="415015"/>
    <lineage>
        <taxon>Bacteria</taxon>
        <taxon>Bacillati</taxon>
        <taxon>Bacillota</taxon>
        <taxon>Clostridia</taxon>
        <taxon>Eubacteriales</taxon>
        <taxon>Proteiniborus</taxon>
    </lineage>
</organism>
<dbReference type="GO" id="GO:0015188">
    <property type="term" value="F:L-isoleucine transmembrane transporter activity"/>
    <property type="evidence" value="ECO:0007669"/>
    <property type="project" value="TreeGrafter"/>
</dbReference>
<dbReference type="PANTHER" id="PTHR45772:SF7">
    <property type="entry name" value="AMINO ACID ABC TRANSPORTER ATP-BINDING PROTEIN"/>
    <property type="match status" value="1"/>
</dbReference>
<feature type="domain" description="ABC transporter" evidence="4">
    <location>
        <begin position="4"/>
        <end position="255"/>
    </location>
</feature>
<dbReference type="RefSeq" id="WP_091731391.1">
    <property type="nucleotide sequence ID" value="NZ_FNQE01000026.1"/>
</dbReference>
<keyword evidence="1" id="KW-0813">Transport</keyword>
<dbReference type="GO" id="GO:1903806">
    <property type="term" value="P:L-isoleucine import across plasma membrane"/>
    <property type="evidence" value="ECO:0007669"/>
    <property type="project" value="TreeGrafter"/>
</dbReference>
<dbReference type="STRING" id="415015.SAMN05660462_02307"/>
<dbReference type="GO" id="GO:0005304">
    <property type="term" value="F:L-valine transmembrane transporter activity"/>
    <property type="evidence" value="ECO:0007669"/>
    <property type="project" value="TreeGrafter"/>
</dbReference>
<dbReference type="GO" id="GO:0005886">
    <property type="term" value="C:plasma membrane"/>
    <property type="evidence" value="ECO:0007669"/>
    <property type="project" value="TreeGrafter"/>
</dbReference>
<dbReference type="GO" id="GO:0005524">
    <property type="term" value="F:ATP binding"/>
    <property type="evidence" value="ECO:0007669"/>
    <property type="project" value="UniProtKB-KW"/>
</dbReference>
<dbReference type="GO" id="GO:0015808">
    <property type="term" value="P:L-alanine transport"/>
    <property type="evidence" value="ECO:0007669"/>
    <property type="project" value="TreeGrafter"/>
</dbReference>
<dbReference type="PROSITE" id="PS50893">
    <property type="entry name" value="ABC_TRANSPORTER_2"/>
    <property type="match status" value="1"/>
</dbReference>
<evidence type="ECO:0000313" key="6">
    <source>
        <dbReference type="Proteomes" id="UP000198625"/>
    </source>
</evidence>
<keyword evidence="2" id="KW-0547">Nucleotide-binding</keyword>
<sequence>MSVLKVSNLSKTFGGIRAVTDVNLSIEKGEIIGLIGPNGAGKTTFFNLLTGIYNPTSGEVVYDLNRIISTRDLKPYKITHYGIARTFQNIRLFQNMSVLDNVLMGFHNGLKYGIASALFKLPSYYKTEKNTFEEACVLLDKFNLLDKKDEISKNLSYGDQRRLEIARALAAKPKLLLLDEPAAGMNPKETKELKELITWIREAFELTVIVIEHDMSLVMEICERIFVFDYGILIANGTPEEIQRDERVIKAYLGGEEQC</sequence>
<dbReference type="FunFam" id="3.40.50.300:FF:000421">
    <property type="entry name" value="Branched-chain amino acid ABC transporter ATP-binding protein"/>
    <property type="match status" value="1"/>
</dbReference>
<evidence type="ECO:0000256" key="3">
    <source>
        <dbReference type="ARBA" id="ARBA00022840"/>
    </source>
</evidence>
<dbReference type="SUPFAM" id="SSF52540">
    <property type="entry name" value="P-loop containing nucleoside triphosphate hydrolases"/>
    <property type="match status" value="1"/>
</dbReference>
<keyword evidence="6" id="KW-1185">Reference proteome</keyword>
<dbReference type="GO" id="GO:0042941">
    <property type="term" value="P:D-alanine transmembrane transport"/>
    <property type="evidence" value="ECO:0007669"/>
    <property type="project" value="TreeGrafter"/>
</dbReference>
<evidence type="ECO:0000256" key="1">
    <source>
        <dbReference type="ARBA" id="ARBA00022448"/>
    </source>
</evidence>
<evidence type="ECO:0000259" key="4">
    <source>
        <dbReference type="PROSITE" id="PS50893"/>
    </source>
</evidence>